<dbReference type="InterPro" id="IPR050330">
    <property type="entry name" value="Bact_OuterMem_StrucFunc"/>
</dbReference>
<dbReference type="HOGENOM" id="CLU_735494_0_0_12"/>
<dbReference type="STRING" id="889378.Spiaf_0945"/>
<dbReference type="SUPFAM" id="SSF103088">
    <property type="entry name" value="OmpA-like"/>
    <property type="match status" value="1"/>
</dbReference>
<dbReference type="OrthoDB" id="9782229at2"/>
<proteinExistence type="predicted"/>
<keyword evidence="6" id="KW-1185">Reference proteome</keyword>
<name>H9UHP1_SPIAZ</name>
<gene>
    <name evidence="5" type="ordered locus">Spiaf_0945</name>
</gene>
<feature type="compositionally biased region" description="Basic and acidic residues" evidence="2">
    <location>
        <begin position="162"/>
        <end position="171"/>
    </location>
</feature>
<feature type="compositionally biased region" description="Pro residues" evidence="2">
    <location>
        <begin position="219"/>
        <end position="236"/>
    </location>
</feature>
<feature type="region of interest" description="Disordered" evidence="2">
    <location>
        <begin position="149"/>
        <end position="265"/>
    </location>
</feature>
<dbReference type="PROSITE" id="PS51123">
    <property type="entry name" value="OMPA_2"/>
    <property type="match status" value="1"/>
</dbReference>
<dbReference type="EMBL" id="CP003282">
    <property type="protein sequence ID" value="AFG37034.1"/>
    <property type="molecule type" value="Genomic_DNA"/>
</dbReference>
<feature type="transmembrane region" description="Helical" evidence="3">
    <location>
        <begin position="121"/>
        <end position="140"/>
    </location>
</feature>
<dbReference type="PANTHER" id="PTHR30329">
    <property type="entry name" value="STATOR ELEMENT OF FLAGELLAR MOTOR COMPLEX"/>
    <property type="match status" value="1"/>
</dbReference>
<evidence type="ECO:0000256" key="3">
    <source>
        <dbReference type="SAM" id="Phobius"/>
    </source>
</evidence>
<dbReference type="AlphaFoldDB" id="H9UHP1"/>
<dbReference type="Proteomes" id="UP000007383">
    <property type="component" value="Chromosome"/>
</dbReference>
<reference evidence="6" key="1">
    <citation type="journal article" date="2013" name="Stand. Genomic Sci.">
        <title>Complete genome sequence of the halophilic bacterium Spirochaeta africana type strain (Z-7692(T)) from the alkaline Lake Magadi in the East African Rift.</title>
        <authorList>
            <person name="Liolos K."/>
            <person name="Abt B."/>
            <person name="Scheuner C."/>
            <person name="Teshima H."/>
            <person name="Held B."/>
            <person name="Lapidus A."/>
            <person name="Nolan M."/>
            <person name="Lucas S."/>
            <person name="Deshpande S."/>
            <person name="Cheng J.F."/>
            <person name="Tapia R."/>
            <person name="Goodwin L.A."/>
            <person name="Pitluck S."/>
            <person name="Pagani I."/>
            <person name="Ivanova N."/>
            <person name="Mavromatis K."/>
            <person name="Mikhailova N."/>
            <person name="Huntemann M."/>
            <person name="Pati A."/>
            <person name="Chen A."/>
            <person name="Palaniappan K."/>
            <person name="Land M."/>
            <person name="Rohde M."/>
            <person name="Tindall B.J."/>
            <person name="Detter J.C."/>
            <person name="Goker M."/>
            <person name="Bristow J."/>
            <person name="Eisen J.A."/>
            <person name="Markowitz V."/>
            <person name="Hugenholtz P."/>
            <person name="Woyke T."/>
            <person name="Klenk H.P."/>
            <person name="Kyrpides N.C."/>
        </authorList>
    </citation>
    <scope>NUCLEOTIDE SEQUENCE</scope>
    <source>
        <strain evidence="6">ATCC 700263 / DSM 8902 / Z-7692</strain>
    </source>
</reference>
<evidence type="ECO:0000256" key="1">
    <source>
        <dbReference type="PROSITE-ProRule" id="PRU00473"/>
    </source>
</evidence>
<organism evidence="5 6">
    <name type="scientific">Spirochaeta africana (strain ATCC 700263 / DSM 8902 / Z-7692)</name>
    <dbReference type="NCBI Taxonomy" id="889378"/>
    <lineage>
        <taxon>Bacteria</taxon>
        <taxon>Pseudomonadati</taxon>
        <taxon>Spirochaetota</taxon>
        <taxon>Spirochaetia</taxon>
        <taxon>Spirochaetales</taxon>
        <taxon>Spirochaetaceae</taxon>
        <taxon>Spirochaeta</taxon>
    </lineage>
</organism>
<dbReference type="InterPro" id="IPR036737">
    <property type="entry name" value="OmpA-like_sf"/>
</dbReference>
<dbReference type="PANTHER" id="PTHR30329:SF21">
    <property type="entry name" value="LIPOPROTEIN YIAD-RELATED"/>
    <property type="match status" value="1"/>
</dbReference>
<protein>
    <submittedName>
        <fullName evidence="5">Outer membrane protein/peptidoglycan-associated (Lipo)protein</fullName>
    </submittedName>
</protein>
<evidence type="ECO:0000256" key="2">
    <source>
        <dbReference type="SAM" id="MobiDB-lite"/>
    </source>
</evidence>
<dbReference type="GO" id="GO:0016020">
    <property type="term" value="C:membrane"/>
    <property type="evidence" value="ECO:0007669"/>
    <property type="project" value="UniProtKB-UniRule"/>
</dbReference>
<dbReference type="Pfam" id="PF00691">
    <property type="entry name" value="OmpA"/>
    <property type="match status" value="1"/>
</dbReference>
<sequence>MNRYVGVKIIHPRLQYAGLVRLDRAQQRQRRFAAVSENQTEAEVEVHLLEQRGRGRPRSVRLLHSCMITGLEPTPDRSGELIISGNYDGSHYLDIEVLLDGHPVHQQRLAVDPVPRRMSPLVPAAVALVAVLGLGLWLYLGSAGQMTPPAPAPLETRPARHPTAEDDRPATAERLAADSPTAERPATADQPATDQTTVDQPPTATEEPAATDSGIMADPEPPPEPDSLPDPSPAAPSAPADVVSDDPPEDSPASPEPRISPAAVLDEQRTVYFTSNQTFLTRETQQELRELARLLRSAPAAEVTLVGHTAIFGTEPEQYEISRERAENVHRFLRDAGWEPEQPPAIEWQGPSAPITEDVTRQSVNRRVEIYIRSSQ</sequence>
<dbReference type="PATRIC" id="fig|889378.3.peg.947"/>
<dbReference type="InterPro" id="IPR006665">
    <property type="entry name" value="OmpA-like"/>
</dbReference>
<dbReference type="Gene3D" id="3.30.1330.60">
    <property type="entry name" value="OmpA-like domain"/>
    <property type="match status" value="1"/>
</dbReference>
<keyword evidence="1 3" id="KW-0472">Membrane</keyword>
<accession>H9UHP1</accession>
<feature type="domain" description="OmpA-like" evidence="4">
    <location>
        <begin position="260"/>
        <end position="376"/>
    </location>
</feature>
<dbReference type="CDD" id="cd07185">
    <property type="entry name" value="OmpA_C-like"/>
    <property type="match status" value="1"/>
</dbReference>
<keyword evidence="3" id="KW-0812">Transmembrane</keyword>
<dbReference type="eggNOG" id="COG2885">
    <property type="taxonomic scope" value="Bacteria"/>
</dbReference>
<evidence type="ECO:0000259" key="4">
    <source>
        <dbReference type="PROSITE" id="PS51123"/>
    </source>
</evidence>
<evidence type="ECO:0000313" key="5">
    <source>
        <dbReference type="EMBL" id="AFG37034.1"/>
    </source>
</evidence>
<dbReference type="KEGG" id="sfc:Spiaf_0945"/>
<dbReference type="RefSeq" id="WP_014455029.1">
    <property type="nucleotide sequence ID" value="NC_017098.1"/>
</dbReference>
<evidence type="ECO:0000313" key="6">
    <source>
        <dbReference type="Proteomes" id="UP000007383"/>
    </source>
</evidence>
<keyword evidence="3" id="KW-1133">Transmembrane helix</keyword>
<feature type="compositionally biased region" description="Low complexity" evidence="2">
    <location>
        <begin position="185"/>
        <end position="205"/>
    </location>
</feature>